<dbReference type="Gene3D" id="2.120.10.30">
    <property type="entry name" value="TolB, C-terminal domain"/>
    <property type="match status" value="1"/>
</dbReference>
<proteinExistence type="predicted"/>
<dbReference type="InterPro" id="IPR011042">
    <property type="entry name" value="6-blade_b-propeller_TolB-like"/>
</dbReference>
<comment type="caution">
    <text evidence="2">The sequence shown here is derived from an EMBL/GenBank/DDBJ whole genome shotgun (WGS) entry which is preliminary data.</text>
</comment>
<sequence>MSLQKSDIKYSTDLDSEGESESKGSTFEGEITITLVNRETEDFKDLDIRRIKEFMMKDFEASCIPGYIGVACLPNGRTVIADYKNSRCCLCNASYQHLSDFKLSSKPWSVCAMDTNEVAVVLRDEKKIQFLKVDGKIESSGFMITKRVCVAVVALSRNEFVFCDTGNQADKNIYWGVITKEGREKSCFHFSSGDVHSGTVYLALNALKTQVYISCSATQSVLCFGLDGKKKFEYKIENSCPKGIQLDSQDNVYVVVHESNSIRLLSPDGNLHQIFNSNIPSFPVAISFKHSSKEFILTNGSDTDRKICYVYKLAERMDYNISVT</sequence>
<evidence type="ECO:0000256" key="1">
    <source>
        <dbReference type="SAM" id="MobiDB-lite"/>
    </source>
</evidence>
<dbReference type="Proteomes" id="UP001634394">
    <property type="component" value="Unassembled WGS sequence"/>
</dbReference>
<dbReference type="AlphaFoldDB" id="A0ABD3XT54"/>
<protein>
    <submittedName>
        <fullName evidence="2">Uncharacterized protein</fullName>
    </submittedName>
</protein>
<organism evidence="2 3">
    <name type="scientific">Sinanodonta woodiana</name>
    <name type="common">Chinese pond mussel</name>
    <name type="synonym">Anodonta woodiana</name>
    <dbReference type="NCBI Taxonomy" id="1069815"/>
    <lineage>
        <taxon>Eukaryota</taxon>
        <taxon>Metazoa</taxon>
        <taxon>Spiralia</taxon>
        <taxon>Lophotrochozoa</taxon>
        <taxon>Mollusca</taxon>
        <taxon>Bivalvia</taxon>
        <taxon>Autobranchia</taxon>
        <taxon>Heteroconchia</taxon>
        <taxon>Palaeoheterodonta</taxon>
        <taxon>Unionida</taxon>
        <taxon>Unionoidea</taxon>
        <taxon>Unionidae</taxon>
        <taxon>Unioninae</taxon>
        <taxon>Sinanodonta</taxon>
    </lineage>
</organism>
<reference evidence="2 3" key="1">
    <citation type="submission" date="2024-11" db="EMBL/GenBank/DDBJ databases">
        <title>Chromosome-level genome assembly of the freshwater bivalve Anodonta woodiana.</title>
        <authorList>
            <person name="Chen X."/>
        </authorList>
    </citation>
    <scope>NUCLEOTIDE SEQUENCE [LARGE SCALE GENOMIC DNA]</scope>
    <source>
        <strain evidence="2">MN2024</strain>
        <tissue evidence="2">Gills</tissue>
    </source>
</reference>
<feature type="compositionally biased region" description="Basic and acidic residues" evidence="1">
    <location>
        <begin position="1"/>
        <end position="12"/>
    </location>
</feature>
<evidence type="ECO:0000313" key="3">
    <source>
        <dbReference type="Proteomes" id="UP001634394"/>
    </source>
</evidence>
<accession>A0ABD3XT54</accession>
<dbReference type="EMBL" id="JBJQND010000001">
    <property type="protein sequence ID" value="KAL3888175.1"/>
    <property type="molecule type" value="Genomic_DNA"/>
</dbReference>
<gene>
    <name evidence="2" type="ORF">ACJMK2_000554</name>
</gene>
<keyword evidence="3" id="KW-1185">Reference proteome</keyword>
<dbReference type="SUPFAM" id="SSF63829">
    <property type="entry name" value="Calcium-dependent phosphotriesterase"/>
    <property type="match status" value="1"/>
</dbReference>
<evidence type="ECO:0000313" key="2">
    <source>
        <dbReference type="EMBL" id="KAL3888175.1"/>
    </source>
</evidence>
<name>A0ABD3XT54_SINWO</name>
<feature type="region of interest" description="Disordered" evidence="1">
    <location>
        <begin position="1"/>
        <end position="25"/>
    </location>
</feature>